<keyword evidence="4" id="KW-0288">FMN</keyword>
<evidence type="ECO:0000259" key="5">
    <source>
        <dbReference type="PROSITE" id="PS50902"/>
    </source>
</evidence>
<evidence type="ECO:0000256" key="1">
    <source>
        <dbReference type="ARBA" id="ARBA00001917"/>
    </source>
</evidence>
<evidence type="ECO:0000256" key="2">
    <source>
        <dbReference type="ARBA" id="ARBA00006961"/>
    </source>
</evidence>
<dbReference type="Gene3D" id="3.40.50.360">
    <property type="match status" value="1"/>
</dbReference>
<evidence type="ECO:0000313" key="7">
    <source>
        <dbReference type="Proteomes" id="UP000601597"/>
    </source>
</evidence>
<dbReference type="InterPro" id="IPR005025">
    <property type="entry name" value="FMN_Rdtase-like_dom"/>
</dbReference>
<dbReference type="SUPFAM" id="SSF52218">
    <property type="entry name" value="Flavoproteins"/>
    <property type="match status" value="1"/>
</dbReference>
<proteinExistence type="inferred from homology"/>
<dbReference type="RefSeq" id="WP_189573597.1">
    <property type="nucleotide sequence ID" value="NZ_BMXV01000002.1"/>
</dbReference>
<dbReference type="InterPro" id="IPR008254">
    <property type="entry name" value="Flavodoxin/NO_synth"/>
</dbReference>
<dbReference type="EMBL" id="BMXV01000002">
    <property type="protein sequence ID" value="GGY64866.1"/>
    <property type="molecule type" value="Genomic_DNA"/>
</dbReference>
<dbReference type="PROSITE" id="PS50902">
    <property type="entry name" value="FLAVODOXIN_LIKE"/>
    <property type="match status" value="1"/>
</dbReference>
<keyword evidence="3" id="KW-0285">Flavoprotein</keyword>
<evidence type="ECO:0000256" key="3">
    <source>
        <dbReference type="ARBA" id="ARBA00022630"/>
    </source>
</evidence>
<dbReference type="Proteomes" id="UP000601597">
    <property type="component" value="Unassembled WGS sequence"/>
</dbReference>
<dbReference type="NCBIfam" id="NF002999">
    <property type="entry name" value="PRK03767.1"/>
    <property type="match status" value="1"/>
</dbReference>
<dbReference type="PANTHER" id="PTHR30546:SF23">
    <property type="entry name" value="FLAVOPROTEIN-LIKE PROTEIN YCP4-RELATED"/>
    <property type="match status" value="1"/>
</dbReference>
<evidence type="ECO:0000313" key="6">
    <source>
        <dbReference type="EMBL" id="GGY64866.1"/>
    </source>
</evidence>
<organism evidence="6 7">
    <name type="scientific">Marinobacter zhanjiangensis</name>
    <dbReference type="NCBI Taxonomy" id="578215"/>
    <lineage>
        <taxon>Bacteria</taxon>
        <taxon>Pseudomonadati</taxon>
        <taxon>Pseudomonadota</taxon>
        <taxon>Gammaproteobacteria</taxon>
        <taxon>Pseudomonadales</taxon>
        <taxon>Marinobacteraceae</taxon>
        <taxon>Marinobacter</taxon>
    </lineage>
</organism>
<keyword evidence="7" id="KW-1185">Reference proteome</keyword>
<name>A0ABQ3AUX4_9GAMM</name>
<dbReference type="InterPro" id="IPR001226">
    <property type="entry name" value="Flavodoxin_CS"/>
</dbReference>
<comment type="similarity">
    <text evidence="2">Belongs to the WrbA family.</text>
</comment>
<evidence type="ECO:0000256" key="4">
    <source>
        <dbReference type="ARBA" id="ARBA00022643"/>
    </source>
</evidence>
<dbReference type="PANTHER" id="PTHR30546">
    <property type="entry name" value="FLAVODOXIN-RELATED PROTEIN WRBA-RELATED"/>
    <property type="match status" value="1"/>
</dbReference>
<protein>
    <submittedName>
        <fullName evidence="6">NAD(P)H quinone oxidoreductase</fullName>
    </submittedName>
</protein>
<accession>A0ABQ3AUX4</accession>
<dbReference type="Pfam" id="PF03358">
    <property type="entry name" value="FMN_red"/>
    <property type="match status" value="1"/>
</dbReference>
<dbReference type="InterPro" id="IPR029039">
    <property type="entry name" value="Flavoprotein-like_sf"/>
</dbReference>
<dbReference type="NCBIfam" id="TIGR01755">
    <property type="entry name" value="flav_wrbA"/>
    <property type="match status" value="1"/>
</dbReference>
<comment type="cofactor">
    <cofactor evidence="1">
        <name>FMN</name>
        <dbReference type="ChEBI" id="CHEBI:58210"/>
    </cofactor>
</comment>
<dbReference type="InterPro" id="IPR010089">
    <property type="entry name" value="Flavoprotein_WrbA-like"/>
</dbReference>
<gene>
    <name evidence="6" type="ORF">GCM10007071_09450</name>
</gene>
<feature type="domain" description="Flavodoxin-like" evidence="5">
    <location>
        <begin position="11"/>
        <end position="196"/>
    </location>
</feature>
<reference evidence="7" key="1">
    <citation type="journal article" date="2019" name="Int. J. Syst. Evol. Microbiol.">
        <title>The Global Catalogue of Microorganisms (GCM) 10K type strain sequencing project: providing services to taxonomists for standard genome sequencing and annotation.</title>
        <authorList>
            <consortium name="The Broad Institute Genomics Platform"/>
            <consortium name="The Broad Institute Genome Sequencing Center for Infectious Disease"/>
            <person name="Wu L."/>
            <person name="Ma J."/>
        </authorList>
    </citation>
    <scope>NUCLEOTIDE SEQUENCE [LARGE SCALE GENOMIC DNA]</scope>
    <source>
        <strain evidence="7">KCTC 22280</strain>
    </source>
</reference>
<sequence>MPNGQPELPYVLVLYYSRTGQTAALARQIARGVARVDGIEARIRAVPSVSPDTEASQPAVPDDGAPWATRADLADCAGLAIGSPTRFGNMAAPLKYFLDGTGDLWASGTLAGRPAGAFTSTGSLHGGQESTILTMMMPLLHHGMVLCGVPYSEKALATTRAGGTPYGPSHWGGTEAENPLTDDEKAICQTFGERLARLATKLAD</sequence>
<dbReference type="PROSITE" id="PS00201">
    <property type="entry name" value="FLAVODOXIN"/>
    <property type="match status" value="1"/>
</dbReference>
<comment type="caution">
    <text evidence="6">The sequence shown here is derived from an EMBL/GenBank/DDBJ whole genome shotgun (WGS) entry which is preliminary data.</text>
</comment>